<dbReference type="AlphaFoldDB" id="A0A7M5WYH1"/>
<name>A0A7M5WYH1_9CNID</name>
<dbReference type="Proteomes" id="UP000594262">
    <property type="component" value="Unplaced"/>
</dbReference>
<keyword evidence="3" id="KW-1185">Reference proteome</keyword>
<accession>A0A7M5WYH1</accession>
<evidence type="ECO:0000313" key="3">
    <source>
        <dbReference type="Proteomes" id="UP000594262"/>
    </source>
</evidence>
<proteinExistence type="predicted"/>
<sequence length="186" mass="21007">MDKFNRDRLQNQFAGSVFWSKTSKIPETTDTGPRKSGQNYLWIDPQSKCLYVRGEQMERIAHIVFIYIDFLKVLNQQGGEATVLGNNIQIMFGMMSSRYKAFCKLRKEFEKVDKTFTNNLDIVKEMCQPRKPNISPMKRGNSSTEIGYASDSKPSPLKKTKSSPQPRSNVAPAINNLTAVSGGSEI</sequence>
<dbReference type="EnsemblMetazoa" id="CLYHEMT014812.1">
    <property type="protein sequence ID" value="CLYHEMP014812.1"/>
    <property type="gene ID" value="CLYHEMG014812"/>
</dbReference>
<evidence type="ECO:0000256" key="1">
    <source>
        <dbReference type="SAM" id="MobiDB-lite"/>
    </source>
</evidence>
<feature type="region of interest" description="Disordered" evidence="1">
    <location>
        <begin position="130"/>
        <end position="186"/>
    </location>
</feature>
<protein>
    <submittedName>
        <fullName evidence="2">Uncharacterized protein</fullName>
    </submittedName>
</protein>
<reference evidence="2" key="1">
    <citation type="submission" date="2021-01" db="UniProtKB">
        <authorList>
            <consortium name="EnsemblMetazoa"/>
        </authorList>
    </citation>
    <scope>IDENTIFICATION</scope>
</reference>
<organism evidence="2 3">
    <name type="scientific">Clytia hemisphaerica</name>
    <dbReference type="NCBI Taxonomy" id="252671"/>
    <lineage>
        <taxon>Eukaryota</taxon>
        <taxon>Metazoa</taxon>
        <taxon>Cnidaria</taxon>
        <taxon>Hydrozoa</taxon>
        <taxon>Hydroidolina</taxon>
        <taxon>Leptothecata</taxon>
        <taxon>Obeliida</taxon>
        <taxon>Clytiidae</taxon>
        <taxon>Clytia</taxon>
    </lineage>
</organism>
<feature type="compositionally biased region" description="Polar residues" evidence="1">
    <location>
        <begin position="175"/>
        <end position="186"/>
    </location>
</feature>
<evidence type="ECO:0000313" key="2">
    <source>
        <dbReference type="EnsemblMetazoa" id="CLYHEMP014812.1"/>
    </source>
</evidence>